<sequence length="138" mass="14082">MLDLLLENWKYITGFLALFLVAYWTFDERDQSKTVGDTIESVGERAQSATGGVVGAGGSLALAVIAVMSTIGQELVFSLMQIAGIAGSDPVLAGGVVTGLVGTAGLSGALPVKAWQFGLIAVSILAIGVVWRANGAAN</sequence>
<name>A0A8J8C3Z4_9EURY</name>
<evidence type="ECO:0000313" key="3">
    <source>
        <dbReference type="Proteomes" id="UP000766550"/>
    </source>
</evidence>
<dbReference type="RefSeq" id="WP_162317858.1">
    <property type="nucleotide sequence ID" value="NZ_JAHQXF010000002.1"/>
</dbReference>
<keyword evidence="1" id="KW-1133">Transmembrane helix</keyword>
<protein>
    <submittedName>
        <fullName evidence="2">Uncharacterized protein</fullName>
    </submittedName>
</protein>
<feature type="transmembrane region" description="Helical" evidence="1">
    <location>
        <begin position="114"/>
        <end position="133"/>
    </location>
</feature>
<proteinExistence type="predicted"/>
<keyword evidence="1" id="KW-0472">Membrane</keyword>
<organism evidence="2 3">
    <name type="scientific">Haloarcula limicola</name>
    <dbReference type="NCBI Taxonomy" id="1429915"/>
    <lineage>
        <taxon>Archaea</taxon>
        <taxon>Methanobacteriati</taxon>
        <taxon>Methanobacteriota</taxon>
        <taxon>Stenosarchaea group</taxon>
        <taxon>Halobacteria</taxon>
        <taxon>Halobacteriales</taxon>
        <taxon>Haloarculaceae</taxon>
        <taxon>Haloarcula</taxon>
    </lineage>
</organism>
<feature type="transmembrane region" description="Helical" evidence="1">
    <location>
        <begin position="46"/>
        <end position="68"/>
    </location>
</feature>
<dbReference type="Proteomes" id="UP000766550">
    <property type="component" value="Unassembled WGS sequence"/>
</dbReference>
<evidence type="ECO:0000313" key="2">
    <source>
        <dbReference type="EMBL" id="MBV0925016.1"/>
    </source>
</evidence>
<dbReference type="AlphaFoldDB" id="A0A8J8C3Z4"/>
<keyword evidence="3" id="KW-1185">Reference proteome</keyword>
<feature type="transmembrane region" description="Helical" evidence="1">
    <location>
        <begin position="75"/>
        <end position="102"/>
    </location>
</feature>
<gene>
    <name evidence="2" type="ORF">KTS45_12495</name>
</gene>
<feature type="transmembrane region" description="Helical" evidence="1">
    <location>
        <begin position="9"/>
        <end position="26"/>
    </location>
</feature>
<dbReference type="EMBL" id="JAHQXF010000002">
    <property type="protein sequence ID" value="MBV0925016.1"/>
    <property type="molecule type" value="Genomic_DNA"/>
</dbReference>
<keyword evidence="1" id="KW-0812">Transmembrane</keyword>
<reference evidence="2 3" key="1">
    <citation type="submission" date="2021-06" db="EMBL/GenBank/DDBJ databases">
        <title>New haloarchaea isolates fom saline soil.</title>
        <authorList>
            <person name="Duran-Viseras A."/>
            <person name="Sanchez-Porro C.S."/>
            <person name="Ventosa A."/>
        </authorList>
    </citation>
    <scope>NUCLEOTIDE SEQUENCE [LARGE SCALE GENOMIC DNA]</scope>
    <source>
        <strain evidence="2 3">JCM 183640</strain>
    </source>
</reference>
<accession>A0A8J8C3Z4</accession>
<comment type="caution">
    <text evidence="2">The sequence shown here is derived from an EMBL/GenBank/DDBJ whole genome shotgun (WGS) entry which is preliminary data.</text>
</comment>
<evidence type="ECO:0000256" key="1">
    <source>
        <dbReference type="SAM" id="Phobius"/>
    </source>
</evidence>